<comment type="caution">
    <text evidence="4">The sequence shown here is derived from an EMBL/GenBank/DDBJ whole genome shotgun (WGS) entry which is preliminary data.</text>
</comment>
<evidence type="ECO:0000313" key="5">
    <source>
        <dbReference type="Proteomes" id="UP000448943"/>
    </source>
</evidence>
<dbReference type="Proteomes" id="UP000448943">
    <property type="component" value="Unassembled WGS sequence"/>
</dbReference>
<reference evidence="4 5" key="1">
    <citation type="submission" date="2019-01" db="EMBL/GenBank/DDBJ databases">
        <title>Chengkuizengella sp. nov., isolated from deep-sea sediment of East Pacific Ocean.</title>
        <authorList>
            <person name="Yang J."/>
            <person name="Lai Q."/>
            <person name="Shao Z."/>
        </authorList>
    </citation>
    <scope>NUCLEOTIDE SEQUENCE [LARGE SCALE GENOMIC DNA]</scope>
    <source>
        <strain evidence="4 5">YPA3-1-1</strain>
    </source>
</reference>
<accession>A0A6N9PYE5</accession>
<dbReference type="GO" id="GO:0008171">
    <property type="term" value="F:O-methyltransferase activity"/>
    <property type="evidence" value="ECO:0007669"/>
    <property type="project" value="InterPro"/>
</dbReference>
<name>A0A6N9PYE5_9BACL</name>
<dbReference type="GO" id="GO:0032259">
    <property type="term" value="P:methylation"/>
    <property type="evidence" value="ECO:0007669"/>
    <property type="project" value="UniProtKB-KW"/>
</dbReference>
<evidence type="ECO:0000313" key="4">
    <source>
        <dbReference type="EMBL" id="NBI28539.1"/>
    </source>
</evidence>
<dbReference type="RefSeq" id="WP_160645325.1">
    <property type="nucleotide sequence ID" value="NZ_SIJB01000015.1"/>
</dbReference>
<evidence type="ECO:0000256" key="3">
    <source>
        <dbReference type="ARBA" id="ARBA00022691"/>
    </source>
</evidence>
<keyword evidence="5" id="KW-1185">Reference proteome</keyword>
<dbReference type="Pfam" id="PF01596">
    <property type="entry name" value="Methyltransf_3"/>
    <property type="match status" value="1"/>
</dbReference>
<evidence type="ECO:0000256" key="1">
    <source>
        <dbReference type="ARBA" id="ARBA00022603"/>
    </source>
</evidence>
<sequence>MDISEKWNDVDFYFSNKIGSNDPIMDSILKANTEADLPAIDVSANQGKLLYLLAKLKGVKNILEIGTLGGYSSVWLGRALPEDGHLITLEYDPKHAKVARENIKKAGLENKIEVIVGAALDSLQVLEEKAVPKFDFIFIDADKPNNPNYVKWALKLANPGAVIIVDNVVRSGKIIDSESEDLGVQGTRQLFDLLSNESRIDSTAIQTVGTKGYDGFVFGIVKE</sequence>
<dbReference type="AlphaFoldDB" id="A0A6N9PYE5"/>
<dbReference type="EMBL" id="SIJB01000015">
    <property type="protein sequence ID" value="NBI28539.1"/>
    <property type="molecule type" value="Genomic_DNA"/>
</dbReference>
<dbReference type="PROSITE" id="PS51682">
    <property type="entry name" value="SAM_OMT_I"/>
    <property type="match status" value="1"/>
</dbReference>
<dbReference type="Gene3D" id="3.40.50.150">
    <property type="entry name" value="Vaccinia Virus protein VP39"/>
    <property type="match status" value="1"/>
</dbReference>
<dbReference type="PANTHER" id="PTHR10509">
    <property type="entry name" value="O-METHYLTRANSFERASE-RELATED"/>
    <property type="match status" value="1"/>
</dbReference>
<dbReference type="GO" id="GO:0008757">
    <property type="term" value="F:S-adenosylmethionine-dependent methyltransferase activity"/>
    <property type="evidence" value="ECO:0007669"/>
    <property type="project" value="TreeGrafter"/>
</dbReference>
<dbReference type="SUPFAM" id="SSF53335">
    <property type="entry name" value="S-adenosyl-L-methionine-dependent methyltransferases"/>
    <property type="match status" value="1"/>
</dbReference>
<keyword evidence="2 4" id="KW-0808">Transferase</keyword>
<dbReference type="InterPro" id="IPR050362">
    <property type="entry name" value="Cation-dep_OMT"/>
</dbReference>
<organism evidence="4 5">
    <name type="scientific">Chengkuizengella marina</name>
    <dbReference type="NCBI Taxonomy" id="2507566"/>
    <lineage>
        <taxon>Bacteria</taxon>
        <taxon>Bacillati</taxon>
        <taxon>Bacillota</taxon>
        <taxon>Bacilli</taxon>
        <taxon>Bacillales</taxon>
        <taxon>Paenibacillaceae</taxon>
        <taxon>Chengkuizengella</taxon>
    </lineage>
</organism>
<dbReference type="InterPro" id="IPR002935">
    <property type="entry name" value="SAM_O-MeTrfase"/>
</dbReference>
<proteinExistence type="predicted"/>
<dbReference type="PANTHER" id="PTHR10509:SF14">
    <property type="entry name" value="CAFFEOYL-COA O-METHYLTRANSFERASE 3-RELATED"/>
    <property type="match status" value="1"/>
</dbReference>
<gene>
    <name evidence="4" type="ORF">ERL59_06185</name>
</gene>
<keyword evidence="3" id="KW-0949">S-adenosyl-L-methionine</keyword>
<evidence type="ECO:0000256" key="2">
    <source>
        <dbReference type="ARBA" id="ARBA00022679"/>
    </source>
</evidence>
<dbReference type="InterPro" id="IPR029063">
    <property type="entry name" value="SAM-dependent_MTases_sf"/>
</dbReference>
<dbReference type="OrthoDB" id="9799672at2"/>
<keyword evidence="1 4" id="KW-0489">Methyltransferase</keyword>
<protein>
    <submittedName>
        <fullName evidence="4">O-methyltransferase</fullName>
    </submittedName>
</protein>